<dbReference type="EMBL" id="ML977592">
    <property type="protein sequence ID" value="KAF1999840.1"/>
    <property type="molecule type" value="Genomic_DNA"/>
</dbReference>
<evidence type="ECO:0000313" key="3">
    <source>
        <dbReference type="EMBL" id="KAF1999840.1"/>
    </source>
</evidence>
<keyword evidence="4" id="KW-1185">Reference proteome</keyword>
<dbReference type="Proteomes" id="UP000799779">
    <property type="component" value="Unassembled WGS sequence"/>
</dbReference>
<evidence type="ECO:0000259" key="2">
    <source>
        <dbReference type="Pfam" id="PF03221"/>
    </source>
</evidence>
<feature type="domain" description="HTH CENPB-type" evidence="2">
    <location>
        <begin position="30"/>
        <end position="89"/>
    </location>
</feature>
<name>A0A6A5WDA4_9PLEO</name>
<keyword evidence="1" id="KW-0238">DNA-binding</keyword>
<dbReference type="GO" id="GO:0003677">
    <property type="term" value="F:DNA binding"/>
    <property type="evidence" value="ECO:0007669"/>
    <property type="project" value="UniProtKB-KW"/>
</dbReference>
<evidence type="ECO:0000313" key="4">
    <source>
        <dbReference type="Proteomes" id="UP000799779"/>
    </source>
</evidence>
<evidence type="ECO:0000256" key="1">
    <source>
        <dbReference type="ARBA" id="ARBA00023125"/>
    </source>
</evidence>
<accession>A0A6A5WDA4</accession>
<dbReference type="OrthoDB" id="3782394at2759"/>
<gene>
    <name evidence="3" type="ORF">P154DRAFT_381094</name>
</gene>
<feature type="non-terminal residue" evidence="3">
    <location>
        <position position="92"/>
    </location>
</feature>
<proteinExistence type="predicted"/>
<dbReference type="Pfam" id="PF03221">
    <property type="entry name" value="HTH_Tnp_Tc5"/>
    <property type="match status" value="1"/>
</dbReference>
<dbReference type="AlphaFoldDB" id="A0A6A5WDA4"/>
<protein>
    <recommendedName>
        <fullName evidence="2">HTH CENPB-type domain-containing protein</fullName>
    </recommendedName>
</protein>
<feature type="non-terminal residue" evidence="3">
    <location>
        <position position="1"/>
    </location>
</feature>
<reference evidence="3" key="1">
    <citation type="journal article" date="2020" name="Stud. Mycol.">
        <title>101 Dothideomycetes genomes: a test case for predicting lifestyles and emergence of pathogens.</title>
        <authorList>
            <person name="Haridas S."/>
            <person name="Albert R."/>
            <person name="Binder M."/>
            <person name="Bloem J."/>
            <person name="Labutti K."/>
            <person name="Salamov A."/>
            <person name="Andreopoulos B."/>
            <person name="Baker S."/>
            <person name="Barry K."/>
            <person name="Bills G."/>
            <person name="Bluhm B."/>
            <person name="Cannon C."/>
            <person name="Castanera R."/>
            <person name="Culley D."/>
            <person name="Daum C."/>
            <person name="Ezra D."/>
            <person name="Gonzalez J."/>
            <person name="Henrissat B."/>
            <person name="Kuo A."/>
            <person name="Liang C."/>
            <person name="Lipzen A."/>
            <person name="Lutzoni F."/>
            <person name="Magnuson J."/>
            <person name="Mondo S."/>
            <person name="Nolan M."/>
            <person name="Ohm R."/>
            <person name="Pangilinan J."/>
            <person name="Park H.-J."/>
            <person name="Ramirez L."/>
            <person name="Alfaro M."/>
            <person name="Sun H."/>
            <person name="Tritt A."/>
            <person name="Yoshinaga Y."/>
            <person name="Zwiers L.-H."/>
            <person name="Turgeon B."/>
            <person name="Goodwin S."/>
            <person name="Spatafora J."/>
            <person name="Crous P."/>
            <person name="Grigoriev I."/>
        </authorList>
    </citation>
    <scope>NUCLEOTIDE SEQUENCE</scope>
    <source>
        <strain evidence="3">CBS 123094</strain>
    </source>
</reference>
<dbReference type="InterPro" id="IPR006600">
    <property type="entry name" value="HTH_CenpB_DNA-bd_dom"/>
</dbReference>
<sequence>HKLPYYRLRRTYLDLPIRSDRKPLNYRLSAEQDLALKRYLDAIDAISYSIHRSIITSQAYALLEESYTGVDKAPKLLGKNWAQRWLARHPKY</sequence>
<organism evidence="3 4">
    <name type="scientific">Amniculicola lignicola CBS 123094</name>
    <dbReference type="NCBI Taxonomy" id="1392246"/>
    <lineage>
        <taxon>Eukaryota</taxon>
        <taxon>Fungi</taxon>
        <taxon>Dikarya</taxon>
        <taxon>Ascomycota</taxon>
        <taxon>Pezizomycotina</taxon>
        <taxon>Dothideomycetes</taxon>
        <taxon>Pleosporomycetidae</taxon>
        <taxon>Pleosporales</taxon>
        <taxon>Amniculicolaceae</taxon>
        <taxon>Amniculicola</taxon>
    </lineage>
</organism>